<evidence type="ECO:0000313" key="1">
    <source>
        <dbReference type="EMBL" id="BBX97405.1"/>
    </source>
</evidence>
<protein>
    <submittedName>
        <fullName evidence="1">Uncharacterized protein</fullName>
    </submittedName>
</protein>
<keyword evidence="2" id="KW-1185">Reference proteome</keyword>
<accession>A0A7I7NL64</accession>
<dbReference type="EMBL" id="AP022581">
    <property type="protein sequence ID" value="BBX97405.1"/>
    <property type="molecule type" value="Genomic_DNA"/>
</dbReference>
<dbReference type="KEGG" id="mlj:MLAC_26990"/>
<dbReference type="AlphaFoldDB" id="A0A7I7NL64"/>
<evidence type="ECO:0000313" key="2">
    <source>
        <dbReference type="Proteomes" id="UP000466396"/>
    </source>
</evidence>
<proteinExistence type="predicted"/>
<reference evidence="1 2" key="1">
    <citation type="journal article" date="2019" name="Emerg. Microbes Infect.">
        <title>Comprehensive subspecies identification of 175 nontuberculous mycobacteria species based on 7547 genomic profiles.</title>
        <authorList>
            <person name="Matsumoto Y."/>
            <person name="Kinjo T."/>
            <person name="Motooka D."/>
            <person name="Nabeya D."/>
            <person name="Jung N."/>
            <person name="Uechi K."/>
            <person name="Horii T."/>
            <person name="Iida T."/>
            <person name="Fujita J."/>
            <person name="Nakamura S."/>
        </authorList>
    </citation>
    <scope>NUCLEOTIDE SEQUENCE [LARGE SCALE GENOMIC DNA]</scope>
    <source>
        <strain evidence="1 2">JCM 15657</strain>
    </source>
</reference>
<sequence length="49" mass="5278">MAARTTNSPQTGLVAVWDQAKVPRRDRISDRIGVRDGIAVISDAVSVMP</sequence>
<organism evidence="1 2">
    <name type="scientific">Mycobacterium lacus</name>
    <dbReference type="NCBI Taxonomy" id="169765"/>
    <lineage>
        <taxon>Bacteria</taxon>
        <taxon>Bacillati</taxon>
        <taxon>Actinomycetota</taxon>
        <taxon>Actinomycetes</taxon>
        <taxon>Mycobacteriales</taxon>
        <taxon>Mycobacteriaceae</taxon>
        <taxon>Mycobacterium</taxon>
    </lineage>
</organism>
<dbReference type="Proteomes" id="UP000466396">
    <property type="component" value="Chromosome"/>
</dbReference>
<name>A0A7I7NL64_9MYCO</name>
<gene>
    <name evidence="1" type="ORF">MLAC_26990</name>
</gene>